<evidence type="ECO:0000313" key="6">
    <source>
        <dbReference type="Proteomes" id="UP000517252"/>
    </source>
</evidence>
<dbReference type="Gene3D" id="3.40.605.10">
    <property type="entry name" value="Aldehyde Dehydrogenase, Chain A, domain 1"/>
    <property type="match status" value="1"/>
</dbReference>
<dbReference type="OrthoDB" id="310895at2759"/>
<evidence type="ECO:0000256" key="2">
    <source>
        <dbReference type="ARBA" id="ARBA00022857"/>
    </source>
</evidence>
<dbReference type="InterPro" id="IPR016163">
    <property type="entry name" value="Ald_DH_C"/>
</dbReference>
<evidence type="ECO:0000256" key="1">
    <source>
        <dbReference type="ARBA" id="ARBA00009986"/>
    </source>
</evidence>
<dbReference type="EMBL" id="BLZH01000005">
    <property type="protein sequence ID" value="GFP55573.1"/>
    <property type="molecule type" value="Genomic_DNA"/>
</dbReference>
<reference evidence="5 6" key="1">
    <citation type="submission" date="2020-07" db="EMBL/GenBank/DDBJ databases">
        <title>Trichoderma asperellum IC-1 whole genome shotgun sequence.</title>
        <authorList>
            <person name="Kanamasa S."/>
            <person name="Takahashi H."/>
        </authorList>
    </citation>
    <scope>NUCLEOTIDE SEQUENCE [LARGE SCALE GENOMIC DNA]</scope>
    <source>
        <strain evidence="5 6">IC-1</strain>
    </source>
</reference>
<organism evidence="5 6">
    <name type="scientific">Trichoderma asperellum</name>
    <name type="common">Filamentous fungus</name>
    <dbReference type="NCBI Taxonomy" id="101201"/>
    <lineage>
        <taxon>Eukaryota</taxon>
        <taxon>Fungi</taxon>
        <taxon>Dikarya</taxon>
        <taxon>Ascomycota</taxon>
        <taxon>Pezizomycotina</taxon>
        <taxon>Sordariomycetes</taxon>
        <taxon>Hypocreomycetidae</taxon>
        <taxon>Hypocreales</taxon>
        <taxon>Hypocreaceae</taxon>
        <taxon>Trichoderma</taxon>
    </lineage>
</organism>
<evidence type="ECO:0000256" key="3">
    <source>
        <dbReference type="ARBA" id="ARBA00023002"/>
    </source>
</evidence>
<dbReference type="InterPro" id="IPR016162">
    <property type="entry name" value="Ald_DH_N"/>
</dbReference>
<protein>
    <submittedName>
        <fullName evidence="5">Succinate-semialdehyde dehydrogenase [NADP(+)]</fullName>
    </submittedName>
</protein>
<dbReference type="Gene3D" id="3.40.309.10">
    <property type="entry name" value="Aldehyde Dehydrogenase, Chain A, domain 2"/>
    <property type="match status" value="1"/>
</dbReference>
<dbReference type="InterPro" id="IPR016161">
    <property type="entry name" value="Ald_DH/histidinol_DH"/>
</dbReference>
<proteinExistence type="inferred from homology"/>
<feature type="domain" description="Aldehyde dehydrogenase" evidence="4">
    <location>
        <begin position="6"/>
        <end position="457"/>
    </location>
</feature>
<dbReference type="InterPro" id="IPR047110">
    <property type="entry name" value="GABD/Sad-like"/>
</dbReference>
<dbReference type="InterPro" id="IPR015590">
    <property type="entry name" value="Aldehyde_DH_dom"/>
</dbReference>
<dbReference type="SUPFAM" id="SSF53720">
    <property type="entry name" value="ALDH-like"/>
    <property type="match status" value="1"/>
</dbReference>
<dbReference type="Proteomes" id="UP000517252">
    <property type="component" value="Unassembled WGS sequence"/>
</dbReference>
<comment type="caution">
    <text evidence="5">The sequence shown here is derived from an EMBL/GenBank/DDBJ whole genome shotgun (WGS) entry which is preliminary data.</text>
</comment>
<evidence type="ECO:0000259" key="4">
    <source>
        <dbReference type="Pfam" id="PF00171"/>
    </source>
</evidence>
<evidence type="ECO:0000313" key="5">
    <source>
        <dbReference type="EMBL" id="GFP55573.1"/>
    </source>
</evidence>
<sequence>MSTTVDEFKSIDPSNGQLVKTYTTATDVEISAALDRAHNAFTKVWRSTPVSERAKILSRLADLIRQNKKEMVEIGVTEMGKLIAQMEGEVDFIVSIIEYYANNSEEFSKTVPDRHVPGMEIVTEPLGVILAIEPWNLPYYQVMRVAAVQLAAGNTVLVKPANSVAGAALFLEKLFLQAGAPAGVFQVVLATIPQINTLIDDFRVRGVTMTGSERAGRAVSERAGRNLKKAVLELGGSDPFIVLEDADLDEAIRIGFDGRMEGMGQVCVALKRHIIVGRERGEKYKEGFVKLVNGMKTGDPRDRSTTIGPLFAEIGVQRLQKQVEDAKAAGATIAVGGNRIDRPGAYFEPTLITDISRENPLFLEETFGPVASLYVVDTEEEAIELANATAFGLGGAVASSNIERAQQVATQIDAGMVLINSGLNGHPGLAFGGVKNSGFGRELGELGFHEFVNKKTIRVHEKYL</sequence>
<dbReference type="Pfam" id="PF00171">
    <property type="entry name" value="Aldedh"/>
    <property type="match status" value="1"/>
</dbReference>
<dbReference type="PANTHER" id="PTHR43217">
    <property type="entry name" value="SUCCINATE SEMIALDEHYDE DEHYDROGENASE [NAD(P)+] SAD"/>
    <property type="match status" value="1"/>
</dbReference>
<dbReference type="PANTHER" id="PTHR43217:SF2">
    <property type="entry name" value="SUCCINATE-SEMIALDEHYDE DEHYDROGENASE [NADP(+)]"/>
    <property type="match status" value="1"/>
</dbReference>
<keyword evidence="2" id="KW-0521">NADP</keyword>
<keyword evidence="3" id="KW-0560">Oxidoreductase</keyword>
<dbReference type="AlphaFoldDB" id="A0A6V8QYY4"/>
<gene>
    <name evidence="5" type="ORF">TASIC1_0005043100</name>
</gene>
<comment type="similarity">
    <text evidence="1">Belongs to the aldehyde dehydrogenase family.</text>
</comment>
<accession>A0A6V8QYY4</accession>
<name>A0A6V8QYY4_TRIAP</name>
<dbReference type="GO" id="GO:0004777">
    <property type="term" value="F:succinate-semialdehyde dehydrogenase (NAD+) activity"/>
    <property type="evidence" value="ECO:0007669"/>
    <property type="project" value="TreeGrafter"/>
</dbReference>
<dbReference type="FunFam" id="3.40.605.10:FF:000012">
    <property type="entry name" value="NAD-dependent succinate-semialdehyde dehydrogenase"/>
    <property type="match status" value="1"/>
</dbReference>